<dbReference type="Pfam" id="PF00754">
    <property type="entry name" value="F5_F8_type_C"/>
    <property type="match status" value="1"/>
</dbReference>
<dbReference type="Pfam" id="PF22815">
    <property type="entry name" value="CatAgl_D1"/>
    <property type="match status" value="1"/>
</dbReference>
<sequence>MIGRLTAGTAGAALTAVLLAAVPAGAEPTAPVPAAPDCAGVDAGAEVPFFEIEAECAAHRGTVIGPDLTQASLPSEASGRQAVRLSAAGDHVEFTLTEPANSLNLRYSVPDGRSGTLSVYVNGRRLDQRLAVTAKYSHVRTPFIPGSKIHHFYDESRMLLGRSLGAGDRVRVQVDAGDEAGPYTVDLADFEQVAAPLPAPGDALPVTGFGATPDDGRDDTAAFRAGIQEARSSGRPLWIPRGTFEIGSALQVDQVTIRGAGPWYSVLHGDNVFNNNHATGGIELRDFAIFGEVTERVDAQPANGFHGVLGTGSTLSNLWIQHTKCGLWLMNGATRDLTVEDSRFLDLQADGINFDGNVKNSTIRNNFFRNTGDDAIALWSNGVSDSGDSIVRNTVIQPNLANGIAVYGGESNSVVGNLVRDTNALGGGIHVGNRFNATPLTGTILVEGNTTVRAGALDPNWQFGVGALWFDGRDSAFSGVDIRVRDNRLIDSPYEAIQFIDGSGQGKPMGNVTVEGGSIEGAGTFAVQAQTGGTVSISDLSATGLGVTGLYNCPYPSDRQPLTIDGSGNSGWDGTWTDCSSWPDPGSGPPPEPGPDDNLALHGPVTASGNVGGYPPAAAVDGDADTYWESTNGAFPGTITVDLGRVTEVGRIVLALPPSTAWPARTQTLSVLGSTDGQRYATLAGPEGYRFDPATGNSVTIQPAASEQRYLRLRVTANSEWPAAQVAELEVYRE</sequence>
<gene>
    <name evidence="4" type="ORF">FB471_1502</name>
</gene>
<accession>A0A542DFF0</accession>
<comment type="caution">
    <text evidence="4">The sequence shown here is derived from an EMBL/GenBank/DDBJ whole genome shotgun (WGS) entry which is preliminary data.</text>
</comment>
<dbReference type="Proteomes" id="UP000320876">
    <property type="component" value="Unassembled WGS sequence"/>
</dbReference>
<dbReference type="EMBL" id="VFML01000001">
    <property type="protein sequence ID" value="TQJ01786.1"/>
    <property type="molecule type" value="Genomic_DNA"/>
</dbReference>
<evidence type="ECO:0000256" key="1">
    <source>
        <dbReference type="SAM" id="MobiDB-lite"/>
    </source>
</evidence>
<keyword evidence="2" id="KW-0732">Signal</keyword>
<dbReference type="InterPro" id="IPR012334">
    <property type="entry name" value="Pectin_lyas_fold"/>
</dbReference>
<dbReference type="Gene3D" id="2.160.20.10">
    <property type="entry name" value="Single-stranded right-handed beta-helix, Pectin lyase-like"/>
    <property type="match status" value="1"/>
</dbReference>
<proteinExistence type="predicted"/>
<dbReference type="CDD" id="cd14490">
    <property type="entry name" value="CBM6-CBM35-CBM36_like_1"/>
    <property type="match status" value="1"/>
</dbReference>
<feature type="chain" id="PRO_5021950609" evidence="2">
    <location>
        <begin position="27"/>
        <end position="734"/>
    </location>
</feature>
<name>A0A542DFF0_AMYCI</name>
<feature type="signal peptide" evidence="2">
    <location>
        <begin position="1"/>
        <end position="26"/>
    </location>
</feature>
<dbReference type="InterPro" id="IPR008979">
    <property type="entry name" value="Galactose-bd-like_sf"/>
</dbReference>
<dbReference type="InterPro" id="IPR033801">
    <property type="entry name" value="CBM6-CBM35-CBM36-like_1"/>
</dbReference>
<keyword evidence="5" id="KW-1185">Reference proteome</keyword>
<feature type="region of interest" description="Disordered" evidence="1">
    <location>
        <begin position="564"/>
        <end position="601"/>
    </location>
</feature>
<dbReference type="PROSITE" id="PS50022">
    <property type="entry name" value="FA58C_3"/>
    <property type="match status" value="1"/>
</dbReference>
<feature type="domain" description="F5/8 type C" evidence="3">
    <location>
        <begin position="588"/>
        <end position="734"/>
    </location>
</feature>
<protein>
    <submittedName>
        <fullName evidence="4">Pectate lyase-like protein</fullName>
    </submittedName>
</protein>
<dbReference type="SUPFAM" id="SSF49785">
    <property type="entry name" value="Galactose-binding domain-like"/>
    <property type="match status" value="1"/>
</dbReference>
<evidence type="ECO:0000313" key="5">
    <source>
        <dbReference type="Proteomes" id="UP000320876"/>
    </source>
</evidence>
<dbReference type="Pfam" id="PF22816">
    <property type="entry name" value="CatAgl_D2"/>
    <property type="match status" value="1"/>
</dbReference>
<keyword evidence="4" id="KW-0456">Lyase</keyword>
<organism evidence="4 5">
    <name type="scientific">Amycolatopsis cihanbeyliensis</name>
    <dbReference type="NCBI Taxonomy" id="1128664"/>
    <lineage>
        <taxon>Bacteria</taxon>
        <taxon>Bacillati</taxon>
        <taxon>Actinomycetota</taxon>
        <taxon>Actinomycetes</taxon>
        <taxon>Pseudonocardiales</taxon>
        <taxon>Pseudonocardiaceae</taxon>
        <taxon>Amycolatopsis</taxon>
    </lineage>
</organism>
<dbReference type="SMART" id="SM00710">
    <property type="entry name" value="PbH1"/>
    <property type="match status" value="7"/>
</dbReference>
<dbReference type="OrthoDB" id="5476529at2"/>
<dbReference type="AlphaFoldDB" id="A0A542DFF0"/>
<reference evidence="4 5" key="1">
    <citation type="submission" date="2019-06" db="EMBL/GenBank/DDBJ databases">
        <title>Sequencing the genomes of 1000 actinobacteria strains.</title>
        <authorList>
            <person name="Klenk H.-P."/>
        </authorList>
    </citation>
    <scope>NUCLEOTIDE SEQUENCE [LARGE SCALE GENOMIC DNA]</scope>
    <source>
        <strain evidence="4 5">DSM 45679</strain>
    </source>
</reference>
<dbReference type="InterPro" id="IPR006626">
    <property type="entry name" value="PbH1"/>
</dbReference>
<dbReference type="InterPro" id="IPR055149">
    <property type="entry name" value="Agl_cat_D2"/>
</dbReference>
<dbReference type="Gene3D" id="2.60.120.260">
    <property type="entry name" value="Galactose-binding domain-like"/>
    <property type="match status" value="2"/>
</dbReference>
<dbReference type="GO" id="GO:0016829">
    <property type="term" value="F:lyase activity"/>
    <property type="evidence" value="ECO:0007669"/>
    <property type="project" value="UniProtKB-KW"/>
</dbReference>
<dbReference type="InterPro" id="IPR011050">
    <property type="entry name" value="Pectin_lyase_fold/virulence"/>
</dbReference>
<dbReference type="SUPFAM" id="SSF51126">
    <property type="entry name" value="Pectin lyase-like"/>
    <property type="match status" value="1"/>
</dbReference>
<evidence type="ECO:0000313" key="4">
    <source>
        <dbReference type="EMBL" id="TQJ01786.1"/>
    </source>
</evidence>
<evidence type="ECO:0000256" key="2">
    <source>
        <dbReference type="SAM" id="SignalP"/>
    </source>
</evidence>
<evidence type="ECO:0000259" key="3">
    <source>
        <dbReference type="PROSITE" id="PS50022"/>
    </source>
</evidence>
<dbReference type="InterPro" id="IPR000421">
    <property type="entry name" value="FA58C"/>
</dbReference>